<dbReference type="FunFam" id="1.20.1740.10:FF:000009">
    <property type="entry name" value="Low affinity cationic amino acid transporter 2"/>
    <property type="match status" value="1"/>
</dbReference>
<evidence type="ECO:0000256" key="12">
    <source>
        <dbReference type="ARBA" id="ARBA00034450"/>
    </source>
</evidence>
<dbReference type="NCBIfam" id="TIGR00906">
    <property type="entry name" value="2A0303"/>
    <property type="match status" value="1"/>
</dbReference>
<comment type="catalytic activity">
    <reaction evidence="10">
        <text>L-lysine(in) = L-lysine(out)</text>
        <dbReference type="Rhea" id="RHEA:70935"/>
        <dbReference type="ChEBI" id="CHEBI:32551"/>
    </reaction>
</comment>
<comment type="catalytic activity">
    <reaction evidence="12">
        <text>L-ornithine(in) = L-ornithine(out)</text>
        <dbReference type="Rhea" id="RHEA:71199"/>
        <dbReference type="ChEBI" id="CHEBI:46911"/>
    </reaction>
</comment>
<dbReference type="InterPro" id="IPR004755">
    <property type="entry name" value="Cat_AA_permease"/>
</dbReference>
<dbReference type="InterPro" id="IPR002293">
    <property type="entry name" value="AA/rel_permease1"/>
</dbReference>
<keyword evidence="3" id="KW-0813">Transport</keyword>
<evidence type="ECO:0000256" key="4">
    <source>
        <dbReference type="ARBA" id="ARBA00022475"/>
    </source>
</evidence>
<evidence type="ECO:0000256" key="10">
    <source>
        <dbReference type="ARBA" id="ARBA00034422"/>
    </source>
</evidence>
<gene>
    <name evidence="15" type="primary">SLC7A3</name>
    <name evidence="15" type="synonym">LOC115204473</name>
</gene>
<dbReference type="PIRSF" id="PIRSF006060">
    <property type="entry name" value="AA_transporter"/>
    <property type="match status" value="1"/>
</dbReference>
<dbReference type="KEGG" id="stru:115204473"/>
<name>A0A673YJY3_SALTR</name>
<feature type="transmembrane region" description="Helical" evidence="13">
    <location>
        <begin position="499"/>
        <end position="519"/>
    </location>
</feature>
<accession>A0A673YJY3</accession>
<dbReference type="Pfam" id="PF13906">
    <property type="entry name" value="AA_permease_C"/>
    <property type="match status" value="1"/>
</dbReference>
<feature type="domain" description="Cationic amino acid transporter C-terminal" evidence="14">
    <location>
        <begin position="562"/>
        <end position="612"/>
    </location>
</feature>
<evidence type="ECO:0000256" key="6">
    <source>
        <dbReference type="ARBA" id="ARBA00022970"/>
    </source>
</evidence>
<comment type="subcellular location">
    <subcellularLocation>
        <location evidence="1">Cell membrane</location>
        <topology evidence="1">Multi-pass membrane protein</topology>
    </subcellularLocation>
</comment>
<feature type="transmembrane region" description="Helical" evidence="13">
    <location>
        <begin position="64"/>
        <end position="84"/>
    </location>
</feature>
<evidence type="ECO:0000259" key="14">
    <source>
        <dbReference type="Pfam" id="PF13906"/>
    </source>
</evidence>
<keyword evidence="16" id="KW-1185">Reference proteome</keyword>
<evidence type="ECO:0000256" key="11">
    <source>
        <dbReference type="ARBA" id="ARBA00034423"/>
    </source>
</evidence>
<dbReference type="PANTHER" id="PTHR43243">
    <property type="entry name" value="INNER MEMBRANE TRANSPORTER YGJI-RELATED"/>
    <property type="match status" value="1"/>
</dbReference>
<dbReference type="PANTHER" id="PTHR43243:SF20">
    <property type="entry name" value="CATIONIC AMINO ACID TRANSPORTER 3"/>
    <property type="match status" value="1"/>
</dbReference>
<feature type="transmembrane region" description="Helical" evidence="13">
    <location>
        <begin position="34"/>
        <end position="52"/>
    </location>
</feature>
<keyword evidence="7 13" id="KW-1133">Transmembrane helix</keyword>
<dbReference type="InterPro" id="IPR029485">
    <property type="entry name" value="CAT_C"/>
</dbReference>
<dbReference type="FunCoup" id="A0A673YJY3">
    <property type="interactions" value="505"/>
</dbReference>
<organism evidence="15 16">
    <name type="scientific">Salmo trutta</name>
    <name type="common">Brown trout</name>
    <dbReference type="NCBI Taxonomy" id="8032"/>
    <lineage>
        <taxon>Eukaryota</taxon>
        <taxon>Metazoa</taxon>
        <taxon>Chordata</taxon>
        <taxon>Craniata</taxon>
        <taxon>Vertebrata</taxon>
        <taxon>Euteleostomi</taxon>
        <taxon>Actinopterygii</taxon>
        <taxon>Neopterygii</taxon>
        <taxon>Teleostei</taxon>
        <taxon>Protacanthopterygii</taxon>
        <taxon>Salmoniformes</taxon>
        <taxon>Salmonidae</taxon>
        <taxon>Salmoninae</taxon>
        <taxon>Salmo</taxon>
    </lineage>
</organism>
<dbReference type="AlphaFoldDB" id="A0A673YJY3"/>
<feature type="transmembrane region" description="Helical" evidence="13">
    <location>
        <begin position="251"/>
        <end position="271"/>
    </location>
</feature>
<evidence type="ECO:0000256" key="1">
    <source>
        <dbReference type="ARBA" id="ARBA00004651"/>
    </source>
</evidence>
<dbReference type="FunFam" id="1.20.1740.10:FF:000024">
    <property type="entry name" value="High affinity cationic amino acid transporter 1"/>
    <property type="match status" value="1"/>
</dbReference>
<reference evidence="15" key="1">
    <citation type="submission" date="2025-08" db="UniProtKB">
        <authorList>
            <consortium name="Ensembl"/>
        </authorList>
    </citation>
    <scope>IDENTIFICATION</scope>
</reference>
<feature type="transmembrane region" description="Helical" evidence="13">
    <location>
        <begin position="341"/>
        <end position="367"/>
    </location>
</feature>
<protein>
    <submittedName>
        <fullName evidence="15">Solute carrier family 7 member 3a</fullName>
    </submittedName>
</protein>
<feature type="transmembrane region" description="Helical" evidence="13">
    <location>
        <begin position="587"/>
        <end position="607"/>
    </location>
</feature>
<feature type="transmembrane region" description="Helical" evidence="13">
    <location>
        <begin position="413"/>
        <end position="434"/>
    </location>
</feature>
<dbReference type="GO" id="GO:0005886">
    <property type="term" value="C:plasma membrane"/>
    <property type="evidence" value="ECO:0007669"/>
    <property type="project" value="UniProtKB-SubCell"/>
</dbReference>
<feature type="transmembrane region" description="Helical" evidence="13">
    <location>
        <begin position="388"/>
        <end position="407"/>
    </location>
</feature>
<dbReference type="OrthoDB" id="3900342at2759"/>
<keyword evidence="5 13" id="KW-0812">Transmembrane</keyword>
<dbReference type="InParanoid" id="A0A673YJY3"/>
<dbReference type="GO" id="GO:0061459">
    <property type="term" value="F:L-arginine transmembrane transporter activity"/>
    <property type="evidence" value="ECO:0007669"/>
    <property type="project" value="UniProtKB-ARBA"/>
</dbReference>
<feature type="transmembrane region" description="Helical" evidence="13">
    <location>
        <begin position="166"/>
        <end position="183"/>
    </location>
</feature>
<feature type="transmembrane region" description="Helical" evidence="13">
    <location>
        <begin position="192"/>
        <end position="210"/>
    </location>
</feature>
<reference evidence="15" key="2">
    <citation type="submission" date="2025-09" db="UniProtKB">
        <authorList>
            <consortium name="Ensembl"/>
        </authorList>
    </citation>
    <scope>IDENTIFICATION</scope>
</reference>
<comment type="catalytic activity">
    <reaction evidence="11">
        <text>L-arginine(in) = L-arginine(out)</text>
        <dbReference type="Rhea" id="RHEA:32143"/>
        <dbReference type="ChEBI" id="CHEBI:32682"/>
    </reaction>
</comment>
<feature type="transmembrane region" description="Helical" evidence="13">
    <location>
        <begin position="564"/>
        <end position="581"/>
    </location>
</feature>
<evidence type="ECO:0000256" key="7">
    <source>
        <dbReference type="ARBA" id="ARBA00022989"/>
    </source>
</evidence>
<keyword evidence="6" id="KW-0029">Amino-acid transport</keyword>
<dbReference type="Proteomes" id="UP000472277">
    <property type="component" value="Chromosome 12"/>
</dbReference>
<evidence type="ECO:0000313" key="15">
    <source>
        <dbReference type="Ensembl" id="ENSSTUP00000034812.1"/>
    </source>
</evidence>
<evidence type="ECO:0000313" key="16">
    <source>
        <dbReference type="Proteomes" id="UP000472277"/>
    </source>
</evidence>
<evidence type="ECO:0000256" key="13">
    <source>
        <dbReference type="SAM" id="Phobius"/>
    </source>
</evidence>
<dbReference type="GeneTree" id="ENSGT00940000154651"/>
<sequence length="648" mass="70204">MVEKMASFGRILLRRRALDFSDEGTRFARCLSTLDLVALGVGSTLGAGVYVLAGEVAREKAGPAIVLCFLIAALSSMLAGLCYAEFGARVPKTGSAYLYSYVTVGEIWAFITGWNLILSYVIGTASVARAWSSTFDNLVEEKISFFFRSSMAMKVPGGVLAEYPDLFALIIVLLLTGLLAFGVSESALINKIFTGVNLVVLGFIIISGFVKGDPDHWNLTLEDFVNTYPNYNNTTSISQEVVDKMFGSGGFAPFGLSGILSGAATCFYAFVGFDCIATTSEEAKNPMRSIPVGIVASLLICFFAYFGVSAALTLMMPYYMLNTQSPLPEAFNYVGWDPARYIVAVGSLCALSTSLLGSMFPMPRVIYAMAEDGLLFRGLSRMNTRTKTPLIATIVSGCVASLMAFLFDLAALVDLMSIGTLLAYSLVAICVLILRYQPGTLSSSSQTEKLVELVGGEKVARGDSGDEYDLKDCPLRDKFTPCLLLFPSGALPTKTSGNIVYATTAIISVLITVLCLVLAGKLDELMEVQPVWVTVCVVLALLCALCVIIIWRQPESKEALTFKVPLLPWLPLFSVFVNIYLMMQLDLATWCRFAVWMAIGFAIYFFYGIWHSSAATSSTPGKYEPALQTKKKPIYLGGDESEVEGMSP</sequence>
<dbReference type="Ensembl" id="ENSSTUT00000036384.1">
    <property type="protein sequence ID" value="ENSSTUP00000034812.1"/>
    <property type="gene ID" value="ENSSTUG00000014590.1"/>
</dbReference>
<keyword evidence="4" id="KW-1003">Cell membrane</keyword>
<evidence type="ECO:0000256" key="9">
    <source>
        <dbReference type="ARBA" id="ARBA00023180"/>
    </source>
</evidence>
<dbReference type="Gene3D" id="1.20.1740.10">
    <property type="entry name" value="Amino acid/polyamine transporter I"/>
    <property type="match status" value="2"/>
</dbReference>
<feature type="transmembrane region" description="Helical" evidence="13">
    <location>
        <begin position="292"/>
        <end position="321"/>
    </location>
</feature>
<comment type="similarity">
    <text evidence="2">Belongs to the amino acid-polyamine-organocation (APC) superfamily. Cationic amino acid transporter (CAT) (TC 2.A.3.3) family.</text>
</comment>
<feature type="transmembrane region" description="Helical" evidence="13">
    <location>
        <begin position="531"/>
        <end position="552"/>
    </location>
</feature>
<evidence type="ECO:0000256" key="3">
    <source>
        <dbReference type="ARBA" id="ARBA00022448"/>
    </source>
</evidence>
<feature type="transmembrane region" description="Helical" evidence="13">
    <location>
        <begin position="96"/>
        <end position="122"/>
    </location>
</feature>
<evidence type="ECO:0000256" key="5">
    <source>
        <dbReference type="ARBA" id="ARBA00022692"/>
    </source>
</evidence>
<evidence type="ECO:0000256" key="2">
    <source>
        <dbReference type="ARBA" id="ARBA00008572"/>
    </source>
</evidence>
<keyword evidence="8 13" id="KW-0472">Membrane</keyword>
<dbReference type="Pfam" id="PF13520">
    <property type="entry name" value="AA_permease_2"/>
    <property type="match status" value="1"/>
</dbReference>
<keyword evidence="9" id="KW-0325">Glycoprotein</keyword>
<evidence type="ECO:0000256" key="8">
    <source>
        <dbReference type="ARBA" id="ARBA00023136"/>
    </source>
</evidence>
<proteinExistence type="inferred from homology"/>